<evidence type="ECO:0000256" key="4">
    <source>
        <dbReference type="ARBA" id="ARBA00023088"/>
    </source>
</evidence>
<accession>A0ABY8K8D4</accession>
<dbReference type="Pfam" id="PF05901">
    <property type="entry name" value="Excalibur"/>
    <property type="match status" value="1"/>
</dbReference>
<reference evidence="9 10" key="1">
    <citation type="submission" date="2023-03" db="EMBL/GenBank/DDBJ databases">
        <authorList>
            <person name="Mo P."/>
        </authorList>
    </citation>
    <scope>NUCLEOTIDE SEQUENCE [LARGE SCALE GENOMIC DNA]</scope>
    <source>
        <strain evidence="9 10">HUAS 5</strain>
    </source>
</reference>
<evidence type="ECO:0000313" key="10">
    <source>
        <dbReference type="Proteomes" id="UP001216440"/>
    </source>
</evidence>
<dbReference type="NCBIfam" id="TIGR01167">
    <property type="entry name" value="LPXTG_anchor"/>
    <property type="match status" value="1"/>
</dbReference>
<dbReference type="PROSITE" id="PS50847">
    <property type="entry name" value="GRAM_POS_ANCHORING"/>
    <property type="match status" value="1"/>
</dbReference>
<evidence type="ECO:0000256" key="6">
    <source>
        <dbReference type="SAM" id="Phobius"/>
    </source>
</evidence>
<gene>
    <name evidence="9" type="ORF">PYS65_24850</name>
</gene>
<protein>
    <submittedName>
        <fullName evidence="9">Excalibur calcium-binding domain-containing protein</fullName>
    </submittedName>
</protein>
<keyword evidence="1" id="KW-0134">Cell wall</keyword>
<dbReference type="EMBL" id="CP121682">
    <property type="protein sequence ID" value="WGD43105.1"/>
    <property type="molecule type" value="Genomic_DNA"/>
</dbReference>
<evidence type="ECO:0000256" key="1">
    <source>
        <dbReference type="ARBA" id="ARBA00022512"/>
    </source>
</evidence>
<evidence type="ECO:0000256" key="5">
    <source>
        <dbReference type="SAM" id="MobiDB-lite"/>
    </source>
</evidence>
<keyword evidence="3 7" id="KW-0732">Signal</keyword>
<dbReference type="SMART" id="SM00894">
    <property type="entry name" value="Excalibur"/>
    <property type="match status" value="1"/>
</dbReference>
<keyword evidence="2" id="KW-0964">Secreted</keyword>
<dbReference type="InterPro" id="IPR019931">
    <property type="entry name" value="LPXTG_anchor"/>
</dbReference>
<dbReference type="InterPro" id="IPR008613">
    <property type="entry name" value="Excalibur_Ca-bd_domain"/>
</dbReference>
<organism evidence="9 10">
    <name type="scientific">Streptomyces cathayae</name>
    <dbReference type="NCBI Taxonomy" id="3031124"/>
    <lineage>
        <taxon>Bacteria</taxon>
        <taxon>Bacillati</taxon>
        <taxon>Actinomycetota</taxon>
        <taxon>Actinomycetes</taxon>
        <taxon>Kitasatosporales</taxon>
        <taxon>Streptomycetaceae</taxon>
        <taxon>Streptomyces</taxon>
    </lineage>
</organism>
<dbReference type="NCBIfam" id="NF041528">
    <property type="entry name" value="strep_LAETG"/>
    <property type="match status" value="1"/>
</dbReference>
<dbReference type="Proteomes" id="UP001216440">
    <property type="component" value="Chromosome"/>
</dbReference>
<evidence type="ECO:0000256" key="2">
    <source>
        <dbReference type="ARBA" id="ARBA00022525"/>
    </source>
</evidence>
<feature type="transmembrane region" description="Helical" evidence="6">
    <location>
        <begin position="139"/>
        <end position="158"/>
    </location>
</feature>
<evidence type="ECO:0000256" key="3">
    <source>
        <dbReference type="ARBA" id="ARBA00022729"/>
    </source>
</evidence>
<feature type="region of interest" description="Disordered" evidence="5">
    <location>
        <begin position="62"/>
        <end position="137"/>
    </location>
</feature>
<feature type="signal peptide" evidence="7">
    <location>
        <begin position="1"/>
        <end position="33"/>
    </location>
</feature>
<keyword evidence="4" id="KW-0572">Peptidoglycan-anchor</keyword>
<evidence type="ECO:0000256" key="7">
    <source>
        <dbReference type="SAM" id="SignalP"/>
    </source>
</evidence>
<sequence>MAGSLPVNLSCKSAAVTVAALALAALPLTTATAHEGSHPFKNCTEAYDAGYKNIEVGDEHYGKHLDRDGDGVGCDQAPAGFVPVGDKDTATDSGSDAGAGDTGADSGSGSGSGSDDKGSTEKGGGTDLAETGGNSATPYLAAGGAAVVLAGGGVLFAARRRRGTN</sequence>
<evidence type="ECO:0000313" key="9">
    <source>
        <dbReference type="EMBL" id="WGD43105.1"/>
    </source>
</evidence>
<name>A0ABY8K8D4_9ACTN</name>
<keyword evidence="10" id="KW-1185">Reference proteome</keyword>
<keyword evidence="6" id="KW-0472">Membrane</keyword>
<evidence type="ECO:0000259" key="8">
    <source>
        <dbReference type="PROSITE" id="PS50847"/>
    </source>
</evidence>
<feature type="compositionally biased region" description="Low complexity" evidence="5">
    <location>
        <begin position="91"/>
        <end position="105"/>
    </location>
</feature>
<feature type="domain" description="Gram-positive cocci surface proteins LPxTG" evidence="8">
    <location>
        <begin position="128"/>
        <end position="165"/>
    </location>
</feature>
<keyword evidence="6" id="KW-1133">Transmembrane helix</keyword>
<keyword evidence="6" id="KW-0812">Transmembrane</keyword>
<proteinExistence type="predicted"/>
<feature type="chain" id="PRO_5047077205" evidence="7">
    <location>
        <begin position="34"/>
        <end position="165"/>
    </location>
</feature>
<dbReference type="RefSeq" id="WP_279336157.1">
    <property type="nucleotide sequence ID" value="NZ_CP121682.1"/>
</dbReference>